<dbReference type="Gene3D" id="3.40.50.2300">
    <property type="match status" value="1"/>
</dbReference>
<protein>
    <recommendedName>
        <fullName evidence="2">histidine kinase</fullName>
        <ecNumber evidence="2">2.7.13.3</ecNumber>
    </recommendedName>
</protein>
<dbReference type="InterPro" id="IPR005467">
    <property type="entry name" value="His_kinase_dom"/>
</dbReference>
<evidence type="ECO:0000256" key="4">
    <source>
        <dbReference type="ARBA" id="ARBA00022679"/>
    </source>
</evidence>
<dbReference type="GO" id="GO:0009927">
    <property type="term" value="F:histidine phosphotransfer kinase activity"/>
    <property type="evidence" value="ECO:0007669"/>
    <property type="project" value="TreeGrafter"/>
</dbReference>
<dbReference type="InterPro" id="IPR001789">
    <property type="entry name" value="Sig_transdc_resp-reg_receiver"/>
</dbReference>
<keyword evidence="4" id="KW-0808">Transferase</keyword>
<dbReference type="PROSITE" id="PS50110">
    <property type="entry name" value="RESPONSE_REGULATORY"/>
    <property type="match status" value="1"/>
</dbReference>
<dbReference type="PANTHER" id="PTHR43047:SF72">
    <property type="entry name" value="OSMOSENSING HISTIDINE PROTEIN KINASE SLN1"/>
    <property type="match status" value="1"/>
</dbReference>
<dbReference type="SUPFAM" id="SSF47384">
    <property type="entry name" value="Homodimeric domain of signal transducing histidine kinase"/>
    <property type="match status" value="1"/>
</dbReference>
<dbReference type="Gene3D" id="3.30.565.10">
    <property type="entry name" value="Histidine kinase-like ATPase, C-terminal domain"/>
    <property type="match status" value="1"/>
</dbReference>
<dbReference type="Gene3D" id="1.10.287.130">
    <property type="match status" value="1"/>
</dbReference>
<dbReference type="InterPro" id="IPR036890">
    <property type="entry name" value="HATPase_C_sf"/>
</dbReference>
<dbReference type="EC" id="2.7.13.3" evidence="2"/>
<organism evidence="9 10">
    <name type="scientific">Cytospora mali</name>
    <name type="common">Apple Valsa canker fungus</name>
    <name type="synonym">Valsa mali</name>
    <dbReference type="NCBI Taxonomy" id="578113"/>
    <lineage>
        <taxon>Eukaryota</taxon>
        <taxon>Fungi</taxon>
        <taxon>Dikarya</taxon>
        <taxon>Ascomycota</taxon>
        <taxon>Pezizomycotina</taxon>
        <taxon>Sordariomycetes</taxon>
        <taxon>Sordariomycetidae</taxon>
        <taxon>Diaporthales</taxon>
        <taxon>Cytosporaceae</taxon>
        <taxon>Cytospora</taxon>
    </lineage>
</organism>
<dbReference type="InterPro" id="IPR003661">
    <property type="entry name" value="HisK_dim/P_dom"/>
</dbReference>
<keyword evidence="5" id="KW-0418">Kinase</keyword>
<evidence type="ECO:0000256" key="6">
    <source>
        <dbReference type="PROSITE-ProRule" id="PRU00169"/>
    </source>
</evidence>
<dbReference type="InterPro" id="IPR036097">
    <property type="entry name" value="HisK_dim/P_sf"/>
</dbReference>
<dbReference type="PANTHER" id="PTHR43047">
    <property type="entry name" value="TWO-COMPONENT HISTIDINE PROTEIN KINASE"/>
    <property type="match status" value="1"/>
</dbReference>
<keyword evidence="10" id="KW-1185">Reference proteome</keyword>
<dbReference type="SMART" id="SM00388">
    <property type="entry name" value="HisKA"/>
    <property type="match status" value="1"/>
</dbReference>
<dbReference type="EMBL" id="CM003104">
    <property type="protein sequence ID" value="KUI71466.1"/>
    <property type="molecule type" value="Genomic_DNA"/>
</dbReference>
<feature type="modified residue" description="4-aspartylphosphate" evidence="6">
    <location>
        <position position="833"/>
    </location>
</feature>
<feature type="domain" description="Response regulatory" evidence="8">
    <location>
        <begin position="779"/>
        <end position="905"/>
    </location>
</feature>
<dbReference type="InterPro" id="IPR011006">
    <property type="entry name" value="CheY-like_superfamily"/>
</dbReference>
<dbReference type="GO" id="GO:0000155">
    <property type="term" value="F:phosphorelay sensor kinase activity"/>
    <property type="evidence" value="ECO:0007669"/>
    <property type="project" value="InterPro"/>
</dbReference>
<keyword evidence="3 6" id="KW-0597">Phosphoprotein</keyword>
<dbReference type="OrthoDB" id="21225at2759"/>
<evidence type="ECO:0000313" key="10">
    <source>
        <dbReference type="Proteomes" id="UP000078559"/>
    </source>
</evidence>
<dbReference type="InterPro" id="IPR003594">
    <property type="entry name" value="HATPase_dom"/>
</dbReference>
<dbReference type="Pfam" id="PF02518">
    <property type="entry name" value="HATPase_c"/>
    <property type="match status" value="1"/>
</dbReference>
<dbReference type="SMART" id="SM00448">
    <property type="entry name" value="REC"/>
    <property type="match status" value="1"/>
</dbReference>
<sequence>MPSRPSSLRSSHAALTPYFPQAEASASWLRPRQLPAQPRHDDLDALETYNEPINEFDKKLHDTVYTPRKDGTYADLPPPRPEGFSDPYLLPSLTRNERLRLTMLWYHTDGLLDDKDFLRRLQEQLDLVQAFMGWEYAIMGLVSENMFTRVATAGIPLALVPRRDSPCSHTINQKPGSVFMLPNMASDWRFKQMPCVEDGLRSYAGAQLRCKAPSGDVFALGSLCVASVSEHPPLTPAQQTALVRFADLLSADIINHSREKRRRQRHYMDQLLAERRTDDLDNNENRILDLIREVYPAASVGIHESFDGTLSLPNHTPIDIIDVTEGLWEDTEYIDELIRTQNNTKLESSRTVRAIIFPCQTYPSVRYLVVASNQVQLVFDDVDSCFVDKCAVSLTKVIQEASLRDALKAKDQFLRGVTHQLRTPIHGILGSCELLAEELSNRKVLKDGPDAPGIPPSSIINTIRDSGRELMSTVNNMLKLNRFIHQAEIGLSRMTFGLQTLSHIEADILYEVHQAIPEHELSNIPIIFENRLSSDDSLTTMDVSLLKECIQSLILNALFYTKEGAVIIVITASPDRSRLTFDVLDTGCGIAKANQTRIFEPFEKVDAFSRGAGLGLTLAARIASLMGGNVTLVASSQDPNHHGSHFRAEFYRPSLACAIERITPSEASLRHIPRTFHVIRAPGQRPELVTHFANNLEHRGFSQVDTPKASFAIVTYTSDTVAFQKLIKAEILAEVDRAYQDFDNAVYSRHTATPRASDDDFCMISKLSLIPSPTEIEPVALLVDDNVVNLRILRMYCEKRHIPYSTAVNGQEAVEQFSASVKTGRPINLILMDLQMPVLDGIGATQHIREIEMSSVPGLSPSHIFMITGQDSAEDKTRSFAAGADEFYVKPTGIRTLDRGIGKHFPKFAEEVDALKVTPKPSRSKLK</sequence>
<feature type="domain" description="Histidine kinase" evidence="7">
    <location>
        <begin position="416"/>
        <end position="654"/>
    </location>
</feature>
<dbReference type="Gene3D" id="3.30.450.40">
    <property type="match status" value="1"/>
</dbReference>
<dbReference type="SMART" id="SM00387">
    <property type="entry name" value="HATPase_c"/>
    <property type="match status" value="1"/>
</dbReference>
<evidence type="ECO:0000259" key="7">
    <source>
        <dbReference type="PROSITE" id="PS50109"/>
    </source>
</evidence>
<evidence type="ECO:0000256" key="1">
    <source>
        <dbReference type="ARBA" id="ARBA00000085"/>
    </source>
</evidence>
<evidence type="ECO:0000313" key="9">
    <source>
        <dbReference type="EMBL" id="KUI71466.1"/>
    </source>
</evidence>
<dbReference type="Pfam" id="PF00512">
    <property type="entry name" value="HisKA"/>
    <property type="match status" value="1"/>
</dbReference>
<dbReference type="CDD" id="cd00082">
    <property type="entry name" value="HisKA"/>
    <property type="match status" value="1"/>
</dbReference>
<evidence type="ECO:0000256" key="5">
    <source>
        <dbReference type="ARBA" id="ARBA00022777"/>
    </source>
</evidence>
<evidence type="ECO:0000259" key="8">
    <source>
        <dbReference type="PROSITE" id="PS50110"/>
    </source>
</evidence>
<dbReference type="SUPFAM" id="SSF55781">
    <property type="entry name" value="GAF domain-like"/>
    <property type="match status" value="1"/>
</dbReference>
<dbReference type="GO" id="GO:0005886">
    <property type="term" value="C:plasma membrane"/>
    <property type="evidence" value="ECO:0007669"/>
    <property type="project" value="TreeGrafter"/>
</dbReference>
<dbReference type="PROSITE" id="PS50109">
    <property type="entry name" value="HIS_KIN"/>
    <property type="match status" value="1"/>
</dbReference>
<dbReference type="SUPFAM" id="SSF55874">
    <property type="entry name" value="ATPase domain of HSP90 chaperone/DNA topoisomerase II/histidine kinase"/>
    <property type="match status" value="1"/>
</dbReference>
<evidence type="ECO:0000256" key="3">
    <source>
        <dbReference type="ARBA" id="ARBA00022553"/>
    </source>
</evidence>
<reference evidence="9" key="1">
    <citation type="submission" date="2014-12" db="EMBL/GenBank/DDBJ databases">
        <title>Genome Sequence of Valsa Canker Pathogens Uncovers a Specific Adaption of Colonization on Woody Bark.</title>
        <authorList>
            <person name="Yin Z."/>
            <person name="Liu H."/>
            <person name="Gao X."/>
            <person name="Li Z."/>
            <person name="Song N."/>
            <person name="Ke X."/>
            <person name="Dai Q."/>
            <person name="Wu Y."/>
            <person name="Sun Y."/>
            <person name="Xu J.-R."/>
            <person name="Kang Z.K."/>
            <person name="Wang L."/>
            <person name="Huang L."/>
        </authorList>
    </citation>
    <scope>NUCLEOTIDE SEQUENCE [LARGE SCALE GENOMIC DNA]</scope>
    <source>
        <strain evidence="9">03-8</strain>
    </source>
</reference>
<dbReference type="Pfam" id="PF00072">
    <property type="entry name" value="Response_reg"/>
    <property type="match status" value="1"/>
</dbReference>
<dbReference type="PRINTS" id="PR00344">
    <property type="entry name" value="BCTRLSENSOR"/>
</dbReference>
<dbReference type="InterPro" id="IPR029016">
    <property type="entry name" value="GAF-like_dom_sf"/>
</dbReference>
<evidence type="ECO:0000256" key="2">
    <source>
        <dbReference type="ARBA" id="ARBA00012438"/>
    </source>
</evidence>
<name>A0A194W4L1_CYTMA</name>
<dbReference type="CDD" id="cd17546">
    <property type="entry name" value="REC_hyHK_CKI1_RcsC-like"/>
    <property type="match status" value="1"/>
</dbReference>
<proteinExistence type="predicted"/>
<gene>
    <name evidence="9" type="ORF">VM1G_07049</name>
</gene>
<dbReference type="InterPro" id="IPR004358">
    <property type="entry name" value="Sig_transdc_His_kin-like_C"/>
</dbReference>
<dbReference type="SUPFAM" id="SSF52172">
    <property type="entry name" value="CheY-like"/>
    <property type="match status" value="1"/>
</dbReference>
<comment type="catalytic activity">
    <reaction evidence="1">
        <text>ATP + protein L-histidine = ADP + protein N-phospho-L-histidine.</text>
        <dbReference type="EC" id="2.7.13.3"/>
    </reaction>
</comment>
<dbReference type="SMR" id="A0A194W4L1"/>
<accession>A0A194W4L1</accession>
<dbReference type="Proteomes" id="UP000078559">
    <property type="component" value="Chromosome 7"/>
</dbReference>
<dbReference type="AlphaFoldDB" id="A0A194W4L1"/>